<evidence type="ECO:0000313" key="2">
    <source>
        <dbReference type="Proteomes" id="UP000034189"/>
    </source>
</evidence>
<name>A0A0F7FCQ0_PAEDU</name>
<organism evidence="1 2">
    <name type="scientific">Paenibacillus durus ATCC 35681</name>
    <dbReference type="NCBI Taxonomy" id="1333534"/>
    <lineage>
        <taxon>Bacteria</taxon>
        <taxon>Bacillati</taxon>
        <taxon>Bacillota</taxon>
        <taxon>Bacilli</taxon>
        <taxon>Bacillales</taxon>
        <taxon>Paenibacillaceae</taxon>
        <taxon>Paenibacillus</taxon>
    </lineage>
</organism>
<reference evidence="1 2" key="1">
    <citation type="submission" date="2015-03" db="EMBL/GenBank/DDBJ databases">
        <authorList>
            <person name="Abdul Halim M."/>
        </authorList>
    </citation>
    <scope>NUCLEOTIDE SEQUENCE [LARGE SCALE GENOMIC DNA]</scope>
    <source>
        <strain evidence="1 2">ATCC 35681</strain>
    </source>
</reference>
<reference evidence="1 2" key="2">
    <citation type="journal article" date="2016" name="Genome Announc.">
        <title>Genome Sequence of a Gram-Positive Diazotroph, Paenibacillus durus Type Strain ATCC 35681.</title>
        <authorList>
            <person name="Halim M.A."/>
            <person name="Rahman A.Y."/>
            <person name="Sim K.S."/>
            <person name="Yam H.C."/>
            <person name="Rahim A.A."/>
            <person name="Ghazali A.H."/>
            <person name="Najimudin N."/>
        </authorList>
    </citation>
    <scope>NUCLEOTIDE SEQUENCE [LARGE SCALE GENOMIC DNA]</scope>
    <source>
        <strain evidence="1 2">ATCC 35681</strain>
    </source>
</reference>
<dbReference type="AlphaFoldDB" id="A0A0F7FCQ0"/>
<dbReference type="OrthoDB" id="2966712at2"/>
<dbReference type="PATRIC" id="fig|1333534.5.peg.3922"/>
<gene>
    <name evidence="1" type="ORF">VK70_17795</name>
</gene>
<evidence type="ECO:0008006" key="3">
    <source>
        <dbReference type="Google" id="ProtNLM"/>
    </source>
</evidence>
<sequence length="233" mass="28391">MSRDPKLFKFDSKEDLIMYMSLVLELSIRHLDRHKRYLDEFSKIIKSNKPIDYKQYKAVEDKLYSPQNYLLNLFADRSKNSASYFRIRKVMLDKAEEFHINYVEHEQKDLEIMNDLYKRRNYEHHFTDAKMMEWGNYRKKQLEEHPEFQWPSEKIEINYNQNIKKEDAMLNYKLAQHLQKGFERLLELLKKDYSLMLGKRVEVVTRVLPFSIPKHNLYISANGQYRHLGKKKD</sequence>
<proteinExistence type="predicted"/>
<evidence type="ECO:0000313" key="1">
    <source>
        <dbReference type="EMBL" id="AKG36184.1"/>
    </source>
</evidence>
<protein>
    <recommendedName>
        <fullName evidence="3">HEPN AbiU2-like domain-containing protein</fullName>
    </recommendedName>
</protein>
<dbReference type="RefSeq" id="WP_025695359.1">
    <property type="nucleotide sequence ID" value="NZ_ASQQ01000287.1"/>
</dbReference>
<dbReference type="EMBL" id="CP011114">
    <property type="protein sequence ID" value="AKG36184.1"/>
    <property type="molecule type" value="Genomic_DNA"/>
</dbReference>
<dbReference type="HOGENOM" id="CLU_1219044_0_0_9"/>
<dbReference type="Proteomes" id="UP000034189">
    <property type="component" value="Chromosome"/>
</dbReference>
<accession>A0A0F7FCQ0</accession>